<dbReference type="PROSITE" id="PS01187">
    <property type="entry name" value="EGF_CA"/>
    <property type="match status" value="1"/>
</dbReference>
<evidence type="ECO:0000256" key="6">
    <source>
        <dbReference type="PROSITE-ProRule" id="PRU00196"/>
    </source>
</evidence>
<accession>A0A315V4K7</accession>
<dbReference type="Gene3D" id="3.10.250.10">
    <property type="entry name" value="SRCR-like domain"/>
    <property type="match status" value="1"/>
</dbReference>
<dbReference type="SMART" id="SM00202">
    <property type="entry name" value="SR"/>
    <property type="match status" value="1"/>
</dbReference>
<dbReference type="InterPro" id="IPR001881">
    <property type="entry name" value="EGF-like_Ca-bd_dom"/>
</dbReference>
<evidence type="ECO:0000259" key="7">
    <source>
        <dbReference type="PROSITE" id="PS50287"/>
    </source>
</evidence>
<dbReference type="Gene3D" id="2.10.25.10">
    <property type="entry name" value="Laminin"/>
    <property type="match status" value="2"/>
</dbReference>
<dbReference type="Gene3D" id="2.60.40.4100">
    <property type="entry name" value="Zona pellucida, ZP-C domain"/>
    <property type="match status" value="1"/>
</dbReference>
<feature type="disulfide bond" evidence="6">
    <location>
        <begin position="145"/>
        <end position="209"/>
    </location>
</feature>
<dbReference type="InterPro" id="IPR042235">
    <property type="entry name" value="ZP-C_dom"/>
</dbReference>
<evidence type="ECO:0000256" key="3">
    <source>
        <dbReference type="ARBA" id="ARBA00022737"/>
    </source>
</evidence>
<keyword evidence="10" id="KW-1185">Reference proteome</keyword>
<dbReference type="PROSITE" id="PS50287">
    <property type="entry name" value="SRCR_2"/>
    <property type="match status" value="1"/>
</dbReference>
<keyword evidence="5" id="KW-0325">Glycoprotein</keyword>
<dbReference type="GO" id="GO:0032502">
    <property type="term" value="P:developmental process"/>
    <property type="evidence" value="ECO:0007669"/>
    <property type="project" value="UniProtKB-ARBA"/>
</dbReference>
<dbReference type="STRING" id="33528.ENSGAFP00000015740"/>
<dbReference type="PANTHER" id="PTHR14002:SF1">
    <property type="entry name" value="ENDOGLIN"/>
    <property type="match status" value="1"/>
</dbReference>
<dbReference type="FunFam" id="3.10.250.10:FF:000006">
    <property type="entry name" value="neurotrypsin isoform X2"/>
    <property type="match status" value="1"/>
</dbReference>
<evidence type="ECO:0000313" key="9">
    <source>
        <dbReference type="EMBL" id="PWA16924.1"/>
    </source>
</evidence>
<evidence type="ECO:0000256" key="5">
    <source>
        <dbReference type="ARBA" id="ARBA00023180"/>
    </source>
</evidence>
<evidence type="ECO:0000256" key="2">
    <source>
        <dbReference type="ARBA" id="ARBA00022729"/>
    </source>
</evidence>
<feature type="domain" description="SRCR" evidence="7">
    <location>
        <begin position="120"/>
        <end position="220"/>
    </location>
</feature>
<gene>
    <name evidence="9" type="ORF">CCH79_00012692</name>
</gene>
<dbReference type="PRINTS" id="PR00258">
    <property type="entry name" value="SPERACTRCPTR"/>
</dbReference>
<name>A0A315V4K7_GAMAF</name>
<dbReference type="SMART" id="SM00241">
    <property type="entry name" value="ZP"/>
    <property type="match status" value="1"/>
</dbReference>
<dbReference type="Pfam" id="PF00530">
    <property type="entry name" value="SRCR"/>
    <property type="match status" value="1"/>
</dbReference>
<dbReference type="InterPro" id="IPR001190">
    <property type="entry name" value="SRCR"/>
</dbReference>
<dbReference type="EMBL" id="NHOQ01002459">
    <property type="protein sequence ID" value="PWA16924.1"/>
    <property type="molecule type" value="Genomic_DNA"/>
</dbReference>
<keyword evidence="1" id="KW-0245">EGF-like domain</keyword>
<dbReference type="InterPro" id="IPR055355">
    <property type="entry name" value="ZP-C"/>
</dbReference>
<feature type="domain" description="ZP" evidence="8">
    <location>
        <begin position="227"/>
        <end position="479"/>
    </location>
</feature>
<comment type="caution">
    <text evidence="9">The sequence shown here is derived from an EMBL/GenBank/DDBJ whole genome shotgun (WGS) entry which is preliminary data.</text>
</comment>
<dbReference type="InterPro" id="IPR049883">
    <property type="entry name" value="NOTCH1_EGF-like"/>
</dbReference>
<dbReference type="InterPro" id="IPR018097">
    <property type="entry name" value="EGF_Ca-bd_CS"/>
</dbReference>
<dbReference type="InterPro" id="IPR036772">
    <property type="entry name" value="SRCR-like_dom_sf"/>
</dbReference>
<dbReference type="GO" id="GO:0016020">
    <property type="term" value="C:membrane"/>
    <property type="evidence" value="ECO:0007669"/>
    <property type="project" value="InterPro"/>
</dbReference>
<sequence>METVCQTTLVASCDSCHGEASCWETRERGDTFAKRTFSCVCRDGFVGDGLTCYDRNLCNNSPCCERGYEWSPDLGCVDVDECSQQSSPCPAHQICSNRPGSYECLQASSNGRSGLFEGELRLANGGRRCSGRVEIFHDGQWGTVCDDLWNIINAQVVCRQLGCGRVISATSSAYFGEGTGPIWLDDVRCTGNEWQLLECQHGGFGIHNCHHGEDAGVVCEEPFVHLTCGRDKLQVGLDLNSMQSLGLDPFSGHFAARNCSRFKVQEDVVIYEVEARAGACGNILTVNSTHAVFGNNLFLYSANNESFQLPRRFPFSCFYPLETDTSLNVAVRPNLEWERGISGTGAKPRASMSLFLDSNYSDTYPAGQVTLPVGSPLYVGVSVEEMDSNLAVVLENCFATHTSNPEDPVRYPLIENKCSSDRRQVSVVQSGSSLQARFTALLFLLGEEYGEIYLHCSLSLCDQRLSNCVPVCQSRKLRSASSLAALKPITTGPIVCTLEICHTVHKIPEARVGDVVLGLVCLALLITLMFIKSHPGSDHGSSVYFRFPWTFYYLHSFTTKTHCYKQFHQVFANCCWLY</sequence>
<dbReference type="Proteomes" id="UP000250572">
    <property type="component" value="Unassembled WGS sequence"/>
</dbReference>
<dbReference type="AlphaFoldDB" id="A0A315V4K7"/>
<evidence type="ECO:0000313" key="10">
    <source>
        <dbReference type="Proteomes" id="UP000250572"/>
    </source>
</evidence>
<feature type="disulfide bond" evidence="6">
    <location>
        <begin position="189"/>
        <end position="199"/>
    </location>
</feature>
<dbReference type="Pfam" id="PF00100">
    <property type="entry name" value="Zona_pellucida"/>
    <property type="match status" value="1"/>
</dbReference>
<dbReference type="SMART" id="SM00179">
    <property type="entry name" value="EGF_CA"/>
    <property type="match status" value="1"/>
</dbReference>
<feature type="disulfide bond" evidence="6">
    <location>
        <begin position="158"/>
        <end position="219"/>
    </location>
</feature>
<dbReference type="SUPFAM" id="SSF57196">
    <property type="entry name" value="EGF/Laminin"/>
    <property type="match status" value="1"/>
</dbReference>
<dbReference type="InterPro" id="IPR001507">
    <property type="entry name" value="ZP_dom"/>
</dbReference>
<evidence type="ECO:0000256" key="1">
    <source>
        <dbReference type="ARBA" id="ARBA00022536"/>
    </source>
</evidence>
<dbReference type="PANTHER" id="PTHR14002">
    <property type="entry name" value="ENDOGLIN/TGF-BETA RECEPTOR TYPE III"/>
    <property type="match status" value="1"/>
</dbReference>
<evidence type="ECO:0000256" key="4">
    <source>
        <dbReference type="ARBA" id="ARBA00023157"/>
    </source>
</evidence>
<dbReference type="Pfam" id="PF07645">
    <property type="entry name" value="EGF_CA"/>
    <property type="match status" value="1"/>
</dbReference>
<reference evidence="9 10" key="1">
    <citation type="journal article" date="2018" name="G3 (Bethesda)">
        <title>A High-Quality Reference Genome for the Invasive Mosquitofish Gambusia affinis Using a Chicago Library.</title>
        <authorList>
            <person name="Hoffberg S.L."/>
            <person name="Troendle N.J."/>
            <person name="Glenn T.C."/>
            <person name="Mahmud O."/>
            <person name="Louha S."/>
            <person name="Chalopin D."/>
            <person name="Bennetzen J.L."/>
            <person name="Mauricio R."/>
        </authorList>
    </citation>
    <scope>NUCLEOTIDE SEQUENCE [LARGE SCALE GENOMIC DNA]</scope>
    <source>
        <strain evidence="9">NE01/NJP1002.9</strain>
        <tissue evidence="9">Muscle</tissue>
    </source>
</reference>
<dbReference type="PROSITE" id="PS51034">
    <property type="entry name" value="ZP_2"/>
    <property type="match status" value="1"/>
</dbReference>
<evidence type="ECO:0000259" key="8">
    <source>
        <dbReference type="PROSITE" id="PS51034"/>
    </source>
</evidence>
<dbReference type="Gene3D" id="2.60.40.3210">
    <property type="entry name" value="Zona pellucida, ZP-N domain"/>
    <property type="match status" value="1"/>
</dbReference>
<keyword evidence="3" id="KW-0677">Repeat</keyword>
<dbReference type="PROSITE" id="PS00420">
    <property type="entry name" value="SRCR_1"/>
    <property type="match status" value="1"/>
</dbReference>
<protein>
    <recommendedName>
        <fullName evidence="11">ZP domain-containing protein</fullName>
    </recommendedName>
</protein>
<organism evidence="9 10">
    <name type="scientific">Gambusia affinis</name>
    <name type="common">Western mosquitofish</name>
    <name type="synonym">Heterandria affinis</name>
    <dbReference type="NCBI Taxonomy" id="33528"/>
    <lineage>
        <taxon>Eukaryota</taxon>
        <taxon>Metazoa</taxon>
        <taxon>Chordata</taxon>
        <taxon>Craniata</taxon>
        <taxon>Vertebrata</taxon>
        <taxon>Euteleostomi</taxon>
        <taxon>Actinopterygii</taxon>
        <taxon>Neopterygii</taxon>
        <taxon>Teleostei</taxon>
        <taxon>Neoteleostei</taxon>
        <taxon>Acanthomorphata</taxon>
        <taxon>Ovalentaria</taxon>
        <taxon>Atherinomorphae</taxon>
        <taxon>Cyprinodontiformes</taxon>
        <taxon>Poeciliidae</taxon>
        <taxon>Poeciliinae</taxon>
        <taxon>Gambusia</taxon>
    </lineage>
</organism>
<dbReference type="CDD" id="cd00054">
    <property type="entry name" value="EGF_CA"/>
    <property type="match status" value="1"/>
</dbReference>
<proteinExistence type="predicted"/>
<keyword evidence="2" id="KW-0732">Signal</keyword>
<evidence type="ECO:0008006" key="11">
    <source>
        <dbReference type="Google" id="ProtNLM"/>
    </source>
</evidence>
<dbReference type="SUPFAM" id="SSF56487">
    <property type="entry name" value="SRCR-like"/>
    <property type="match status" value="1"/>
</dbReference>
<dbReference type="GO" id="GO:0005509">
    <property type="term" value="F:calcium ion binding"/>
    <property type="evidence" value="ECO:0007669"/>
    <property type="project" value="InterPro"/>
</dbReference>
<keyword evidence="4 6" id="KW-1015">Disulfide bond</keyword>